<evidence type="ECO:0000313" key="1">
    <source>
        <dbReference type="EMBL" id="MPM34497.1"/>
    </source>
</evidence>
<comment type="caution">
    <text evidence="1">The sequence shown here is derived from an EMBL/GenBank/DDBJ whole genome shotgun (WGS) entry which is preliminary data.</text>
</comment>
<dbReference type="AlphaFoldDB" id="A0A644Z1J9"/>
<reference evidence="1" key="1">
    <citation type="submission" date="2019-08" db="EMBL/GenBank/DDBJ databases">
        <authorList>
            <person name="Kucharzyk K."/>
            <person name="Murdoch R.W."/>
            <person name="Higgins S."/>
            <person name="Loffler F."/>
        </authorList>
    </citation>
    <scope>NUCLEOTIDE SEQUENCE</scope>
</reference>
<gene>
    <name evidence="1" type="ORF">SDC9_81080</name>
</gene>
<proteinExistence type="predicted"/>
<organism evidence="1">
    <name type="scientific">bioreactor metagenome</name>
    <dbReference type="NCBI Taxonomy" id="1076179"/>
    <lineage>
        <taxon>unclassified sequences</taxon>
        <taxon>metagenomes</taxon>
        <taxon>ecological metagenomes</taxon>
    </lineage>
</organism>
<accession>A0A644Z1J9</accession>
<protein>
    <submittedName>
        <fullName evidence="1">Uncharacterized protein</fullName>
    </submittedName>
</protein>
<sequence length="98" mass="10670">MVDAQDAHIRAAARAALLDGLGRNVKHAHKADRPARYAACRPNSGAFLPQARKGEARAATGFMDQRGVLHRLEDLLHAIPDRQHEAGRKLPKRAAGVH</sequence>
<name>A0A644Z1J9_9ZZZZ</name>
<dbReference type="EMBL" id="VSSQ01006992">
    <property type="protein sequence ID" value="MPM34497.1"/>
    <property type="molecule type" value="Genomic_DNA"/>
</dbReference>